<dbReference type="RefSeq" id="WP_110256658.1">
    <property type="nucleotide sequence ID" value="NZ_QJKB01000007.1"/>
</dbReference>
<feature type="signal peptide" evidence="1">
    <location>
        <begin position="1"/>
        <end position="28"/>
    </location>
</feature>
<accession>A0A318J202</accession>
<keyword evidence="1" id="KW-0732">Signal</keyword>
<proteinExistence type="predicted"/>
<evidence type="ECO:0000313" key="3">
    <source>
        <dbReference type="Proteomes" id="UP000247792"/>
    </source>
</evidence>
<name>A0A318J202_9BURK</name>
<evidence type="ECO:0000256" key="1">
    <source>
        <dbReference type="SAM" id="SignalP"/>
    </source>
</evidence>
<feature type="chain" id="PRO_5016268236" evidence="1">
    <location>
        <begin position="29"/>
        <end position="126"/>
    </location>
</feature>
<dbReference type="Proteomes" id="UP000247792">
    <property type="component" value="Unassembled WGS sequence"/>
</dbReference>
<keyword evidence="3" id="KW-1185">Reference proteome</keyword>
<evidence type="ECO:0000313" key="2">
    <source>
        <dbReference type="EMBL" id="PXX41424.1"/>
    </source>
</evidence>
<gene>
    <name evidence="2" type="ORF">DFR42_10775</name>
</gene>
<organism evidence="2 3">
    <name type="scientific">Undibacterium pigrum</name>
    <dbReference type="NCBI Taxonomy" id="401470"/>
    <lineage>
        <taxon>Bacteria</taxon>
        <taxon>Pseudomonadati</taxon>
        <taxon>Pseudomonadota</taxon>
        <taxon>Betaproteobacteria</taxon>
        <taxon>Burkholderiales</taxon>
        <taxon>Oxalobacteraceae</taxon>
        <taxon>Undibacterium</taxon>
    </lineage>
</organism>
<dbReference type="AlphaFoldDB" id="A0A318J202"/>
<dbReference type="OrthoDB" id="8858718at2"/>
<dbReference type="EMBL" id="QJKB01000007">
    <property type="protein sequence ID" value="PXX41424.1"/>
    <property type="molecule type" value="Genomic_DNA"/>
</dbReference>
<comment type="caution">
    <text evidence="2">The sequence shown here is derived from an EMBL/GenBank/DDBJ whole genome shotgun (WGS) entry which is preliminary data.</text>
</comment>
<reference evidence="2 3" key="1">
    <citation type="submission" date="2018-05" db="EMBL/GenBank/DDBJ databases">
        <title>Genomic Encyclopedia of Type Strains, Phase IV (KMG-IV): sequencing the most valuable type-strain genomes for metagenomic binning, comparative biology and taxonomic classification.</title>
        <authorList>
            <person name="Goeker M."/>
        </authorList>
    </citation>
    <scope>NUCLEOTIDE SEQUENCE [LARGE SCALE GENOMIC DNA]</scope>
    <source>
        <strain evidence="2 3">DSM 19792</strain>
    </source>
</reference>
<sequence length="126" mass="14192">MLKMVRVVYCLRRISFLALFAGSSMAQASGGTGEYELDWPVRGELLAYRSSGCADDCWVAEVRSKRSRQVRARLRCDDGKLYFSHPAKSRELQLPEDCTSINTSNDKPASISNKLTQLLQSKKEKN</sequence>
<protein>
    <submittedName>
        <fullName evidence="2">Uncharacterized protein</fullName>
    </submittedName>
</protein>